<feature type="transmembrane region" description="Helical" evidence="1">
    <location>
        <begin position="21"/>
        <end position="45"/>
    </location>
</feature>
<dbReference type="KEGG" id="abm:ABSDF3050"/>
<dbReference type="Proteomes" id="UP000001741">
    <property type="component" value="Chromosome"/>
</dbReference>
<dbReference type="AlphaFoldDB" id="B0VL68"/>
<name>B0VL68_ACIBS</name>
<dbReference type="EMBL" id="CU468230">
    <property type="protein sequence ID" value="CAP02336.1"/>
    <property type="molecule type" value="Genomic_DNA"/>
</dbReference>
<keyword evidence="1" id="KW-0812">Transmembrane</keyword>
<evidence type="ECO:0000313" key="2">
    <source>
        <dbReference type="EMBL" id="CAP02336.1"/>
    </source>
</evidence>
<accession>B0VL68</accession>
<dbReference type="BioCyc" id="ABAU509170:GCL9-2520-MONOMER"/>
<reference evidence="2 3" key="1">
    <citation type="journal article" date="2008" name="PLoS ONE">
        <title>Comparative analysis of Acinetobacters: three genomes for three lifestyles.</title>
        <authorList>
            <person name="Vallenet D."/>
            <person name="Nordmann P."/>
            <person name="Barbe V."/>
            <person name="Poirel L."/>
            <person name="Mangenot S."/>
            <person name="Bataille E."/>
            <person name="Dossat C."/>
            <person name="Gas S."/>
            <person name="Kreimeyer A."/>
            <person name="Lenoble P."/>
            <person name="Oztas S."/>
            <person name="Poulain J."/>
            <person name="Segurens B."/>
            <person name="Robert C."/>
            <person name="Abergel C."/>
            <person name="Claverie J.M."/>
            <person name="Raoult D."/>
            <person name="Medigue C."/>
            <person name="Weissenbach J."/>
            <person name="Cruveiller S."/>
        </authorList>
    </citation>
    <scope>NUCLEOTIDE SEQUENCE [LARGE SCALE GENOMIC DNA]</scope>
    <source>
        <strain evidence="2 3">SDF</strain>
    </source>
</reference>
<feature type="transmembrane region" description="Helical" evidence="1">
    <location>
        <begin position="111"/>
        <end position="131"/>
    </location>
</feature>
<keyword evidence="1" id="KW-0472">Membrane</keyword>
<gene>
    <name evidence="2" type="ordered locus">ABSDF3050</name>
</gene>
<evidence type="ECO:0000313" key="3">
    <source>
        <dbReference type="Proteomes" id="UP000001741"/>
    </source>
</evidence>
<sequence length="139" mass="16295">MLLLFFHPNRYLANRLIFMLAYWYNAPRHIKLIFIIVVCAAIYAANQVQPLSPTYTVLSLLLGFGLHFGQYLQTKIPEHSSYKLKLQFLLRIYPLIIVAIIMWLLPPQYNWIATIQALGFVLVGFFLVSIYQNRAKRFD</sequence>
<proteinExistence type="predicted"/>
<keyword evidence="1" id="KW-1133">Transmembrane helix</keyword>
<dbReference type="HOGENOM" id="CLU_143284_0_0_6"/>
<feature type="transmembrane region" description="Helical" evidence="1">
    <location>
        <begin position="51"/>
        <end position="68"/>
    </location>
</feature>
<organism evidence="2 3">
    <name type="scientific">Acinetobacter baumannii (strain SDF)</name>
    <dbReference type="NCBI Taxonomy" id="509170"/>
    <lineage>
        <taxon>Bacteria</taxon>
        <taxon>Pseudomonadati</taxon>
        <taxon>Pseudomonadota</taxon>
        <taxon>Gammaproteobacteria</taxon>
        <taxon>Moraxellales</taxon>
        <taxon>Moraxellaceae</taxon>
        <taxon>Acinetobacter</taxon>
        <taxon>Acinetobacter calcoaceticus/baumannii complex</taxon>
    </lineage>
</organism>
<protein>
    <submittedName>
        <fullName evidence="2">Uncharacterized protein</fullName>
    </submittedName>
</protein>
<evidence type="ECO:0000256" key="1">
    <source>
        <dbReference type="SAM" id="Phobius"/>
    </source>
</evidence>
<feature type="transmembrane region" description="Helical" evidence="1">
    <location>
        <begin position="88"/>
        <end position="105"/>
    </location>
</feature>